<organism evidence="2 3">
    <name type="scientific">Crucibulum laeve</name>
    <dbReference type="NCBI Taxonomy" id="68775"/>
    <lineage>
        <taxon>Eukaryota</taxon>
        <taxon>Fungi</taxon>
        <taxon>Dikarya</taxon>
        <taxon>Basidiomycota</taxon>
        <taxon>Agaricomycotina</taxon>
        <taxon>Agaricomycetes</taxon>
        <taxon>Agaricomycetidae</taxon>
        <taxon>Agaricales</taxon>
        <taxon>Agaricineae</taxon>
        <taxon>Nidulariaceae</taxon>
        <taxon>Crucibulum</taxon>
    </lineage>
</organism>
<dbReference type="OrthoDB" id="3070904at2759"/>
<name>A0A5C3LDY6_9AGAR</name>
<keyword evidence="1" id="KW-1133">Transmembrane helix</keyword>
<evidence type="ECO:0000313" key="3">
    <source>
        <dbReference type="Proteomes" id="UP000308652"/>
    </source>
</evidence>
<evidence type="ECO:0000313" key="2">
    <source>
        <dbReference type="EMBL" id="TFK31274.1"/>
    </source>
</evidence>
<keyword evidence="1" id="KW-0812">Transmembrane</keyword>
<reference evidence="2 3" key="1">
    <citation type="journal article" date="2019" name="Nat. Ecol. Evol.">
        <title>Megaphylogeny resolves global patterns of mushroom evolution.</title>
        <authorList>
            <person name="Varga T."/>
            <person name="Krizsan K."/>
            <person name="Foldi C."/>
            <person name="Dima B."/>
            <person name="Sanchez-Garcia M."/>
            <person name="Sanchez-Ramirez S."/>
            <person name="Szollosi G.J."/>
            <person name="Szarkandi J.G."/>
            <person name="Papp V."/>
            <person name="Albert L."/>
            <person name="Andreopoulos W."/>
            <person name="Angelini C."/>
            <person name="Antonin V."/>
            <person name="Barry K.W."/>
            <person name="Bougher N.L."/>
            <person name="Buchanan P."/>
            <person name="Buyck B."/>
            <person name="Bense V."/>
            <person name="Catcheside P."/>
            <person name="Chovatia M."/>
            <person name="Cooper J."/>
            <person name="Damon W."/>
            <person name="Desjardin D."/>
            <person name="Finy P."/>
            <person name="Geml J."/>
            <person name="Haridas S."/>
            <person name="Hughes K."/>
            <person name="Justo A."/>
            <person name="Karasinski D."/>
            <person name="Kautmanova I."/>
            <person name="Kiss B."/>
            <person name="Kocsube S."/>
            <person name="Kotiranta H."/>
            <person name="LaButti K.M."/>
            <person name="Lechner B.E."/>
            <person name="Liimatainen K."/>
            <person name="Lipzen A."/>
            <person name="Lukacs Z."/>
            <person name="Mihaltcheva S."/>
            <person name="Morgado L.N."/>
            <person name="Niskanen T."/>
            <person name="Noordeloos M.E."/>
            <person name="Ohm R.A."/>
            <person name="Ortiz-Santana B."/>
            <person name="Ovrebo C."/>
            <person name="Racz N."/>
            <person name="Riley R."/>
            <person name="Savchenko A."/>
            <person name="Shiryaev A."/>
            <person name="Soop K."/>
            <person name="Spirin V."/>
            <person name="Szebenyi C."/>
            <person name="Tomsovsky M."/>
            <person name="Tulloss R.E."/>
            <person name="Uehling J."/>
            <person name="Grigoriev I.V."/>
            <person name="Vagvolgyi C."/>
            <person name="Papp T."/>
            <person name="Martin F.M."/>
            <person name="Miettinen O."/>
            <person name="Hibbett D.S."/>
            <person name="Nagy L.G."/>
        </authorList>
    </citation>
    <scope>NUCLEOTIDE SEQUENCE [LARGE SCALE GENOMIC DNA]</scope>
    <source>
        <strain evidence="2 3">CBS 166.37</strain>
    </source>
</reference>
<protein>
    <submittedName>
        <fullName evidence="2">Uncharacterized protein</fullName>
    </submittedName>
</protein>
<dbReference type="AlphaFoldDB" id="A0A5C3LDY6"/>
<evidence type="ECO:0000256" key="1">
    <source>
        <dbReference type="SAM" id="Phobius"/>
    </source>
</evidence>
<keyword evidence="1" id="KW-0472">Membrane</keyword>
<sequence>MGNVANMADFADTQDIEDVDQILASEFGKIKLYISAQDPQTLDISGMKPIAAEVPLSATIKPVLELLGIRYQPIKVPNQCLYVLDDEELWIVKGDYDNALKENTCIDWKKTENKFSLTSLVVLVLWLPTILHSKTKIDQNYLMSTFWNFLILILILHCYKFYHKATGFATMYDWLQDNDSALGDIAVWGYEKAVYMFQDYELWIAEAEGDKEKQDAIAAAKKKEETARSSGTTSAAVAKSHKKRKQTNLLPVFYIFWNIDSILDLNITMILNLATLGLAFLPSASALPLEQSFPEISFQDFSKFVLDNFNSDISLSTVLLVLFTMTNNTALLNLSACAQHPVLKGETTSTTNGWIKALAYALNENLKDNTNSLLTAEDISIKMSTKQLTTCISRKLNKLSQVLQLSSYNSKKQFLVLDPESTECEDVKTASHGLFIKMYI</sequence>
<feature type="transmembrane region" description="Helical" evidence="1">
    <location>
        <begin position="145"/>
        <end position="162"/>
    </location>
</feature>
<dbReference type="EMBL" id="ML213796">
    <property type="protein sequence ID" value="TFK31274.1"/>
    <property type="molecule type" value="Genomic_DNA"/>
</dbReference>
<accession>A0A5C3LDY6</accession>
<keyword evidence="3" id="KW-1185">Reference proteome</keyword>
<gene>
    <name evidence="2" type="ORF">BDQ12DRAFT_671995</name>
</gene>
<feature type="transmembrane region" description="Helical" evidence="1">
    <location>
        <begin position="252"/>
        <end position="281"/>
    </location>
</feature>
<dbReference type="Proteomes" id="UP000308652">
    <property type="component" value="Unassembled WGS sequence"/>
</dbReference>
<feature type="transmembrane region" description="Helical" evidence="1">
    <location>
        <begin position="115"/>
        <end position="133"/>
    </location>
</feature>
<proteinExistence type="predicted"/>